<reference evidence="24" key="1">
    <citation type="submission" date="2022-11" db="EMBL/GenBank/DDBJ databases">
        <title>Centuries of genome instability and evolution in soft-shell clam transmissible cancer (bioRxiv).</title>
        <authorList>
            <person name="Hart S.F.M."/>
            <person name="Yonemitsu M.A."/>
            <person name="Giersch R.M."/>
            <person name="Beal B.F."/>
            <person name="Arriagada G."/>
            <person name="Davis B.W."/>
            <person name="Ostrander E.A."/>
            <person name="Goff S.P."/>
            <person name="Metzger M.J."/>
        </authorList>
    </citation>
    <scope>NUCLEOTIDE SEQUENCE</scope>
    <source>
        <strain evidence="24">MELC-2E11</strain>
        <tissue evidence="24">Siphon/mantle</tissue>
    </source>
</reference>
<sequence length="1768" mass="200729">MAYTRRVELLETALQQNTVVCMGSMSGRMFIAVMMMKEKARQVRSSLENGGKRSIFLVHDEIMQIYNNFQKENCPRILGLTSNILEGRYQNPKLLDGLITSLEKALNSRAETASLVIPERYGIKPVERVIECPDYEDTTELNDQIYLLLENSIEFLEECNIEISEELDNRDPRLIPKAALIECHNILTQLGPWCAACLADMLVNQIEKIEKQKETVAMHKKFFKLGATTLRMVSKIFENHFKQCPYTLEDLLKYSTPKVAALLECLRKYRPKTDFIIISEDLDMNAQKEDSDTDMSDDSDEFSENDDDEDDDDDDDDDDESQSPNSRQIHFAIKKVNPEDELKAADPFALDEDKCLCGIVFVEHQHEAFALSKFIEEACSWDEELCFVKSTHMTGNKSSAKRQKLYKKQEETLRKFRMQDLNLLISTSVLEEGVDVPKCNFVARFDIPKSYRSYSHSKGRARSRDAEYVILIEEEHFDGFESELKQYCAKLPSDAFTHLTPSCRIRELQSGEKTMYVASVRLPINSPVKMEIEGVPMPTKQKARQAVAVQICKILHQRGELDNDLMPLGKEMLEGVGEGVDDPWADEEDAAGEARPGTTKRKQYYCKKVASALQQTVPSPGTPCNLYVITMILTGPITEDQNTRGRKIDAPDETTRSIGIITPKTIPLKLEKLKTFHRFLFSNVLRLEKDPMDYFPTESIVGYVVVPLDVSGGSNLDIDWTYTDKVVESVNSTPKAHGEDYMFEFRAEDFEDAVVMPAYRNIDQPQYFYVAEIRPDLNPLSPFPSPELYKTFAEYYASKYGLAISNLEQPLLDVDHTSARLNLLIPRYMNQKGVPLPTSSAETKKARRENLQQKQILIPELCDVHVFPASLWRKAVCLPAILYRLNYLLLGEEIRKHVAAETRIGVVELPEDYRFPKLDFGIDTSPENLKMLNGNSKDTDETDSTSDDGDKEEENLGSDIAKDDIPDDANEDENAMNEKSAKEEVDKSDENIDENKEESAIDATRADDVPNCNKSIENISETFAKLCKTCDRDPCIEKCSKCNKSVCVDAGVAKFICDNVNRKDANLTTFQENNLQFVYNINGATDDKNDGEADTAKEGDEMSLVNGDLKASETQDEQNRTENGKLLQETRSDNINEVGDSGKKCFGNDDDEKENERSRYLSNGYVRHDNQTLEIADDLIEEPSNKEVENGHENTNETEQTEDVFSNIATFLTDKEKRALDDDFCPEPLISLDIDMNLKEFIGPSPCEILQALTMSNANDFYSLERLETIGDSFLKYAITVYLFCSYPGIHEGKLSYLRSKQVSNFNLYRLGKRKGLAECMISTKFEPYENWLPPGYVINEDKRKGPVSRVHVVSLGQKSLPSSFQTQLDCIDISLLSTTSSQTETEVDTFQSELDAIDLISKEKDEEEFAMEDKPTSLQNLLPYCLQLHHCLPDKSIADCVEALIGCYLTSCDKMAALKFMSWMGLKVLPKENMAADGYDEDLRPVRLPPPASPMDGADRTACDLLTRLLDGYEGFEERIGYTFRDRSYLLQAFTHASYHFNTITDCYQRLEFLGDAVLDYVITRHLYEDSDKYSPGVLTDLRSALVNNNIFAALAVKWDFHKYFKAISPSLFHVIEKFVARQKEKEDEIDDEDEEADEDHEKEHVELEVPKALGDIFESVAGAVYLDSGMSLDTVWRVFYRIMKPQIDKYLQNIPKSPVRELLEQEPETAKFEKPERTMAGKIRVTVNVVGKGVFTGVGRNYRIAKSAAAKKALRCIKTLENQGLI</sequence>
<keyword evidence="5" id="KW-0677">Repeat</keyword>
<evidence type="ECO:0000259" key="21">
    <source>
        <dbReference type="PROSITE" id="PS50821"/>
    </source>
</evidence>
<dbReference type="PROSITE" id="PS50821">
    <property type="entry name" value="PAZ"/>
    <property type="match status" value="1"/>
</dbReference>
<evidence type="ECO:0000256" key="13">
    <source>
        <dbReference type="ARBA" id="ARBA00023158"/>
    </source>
</evidence>
<evidence type="ECO:0000256" key="9">
    <source>
        <dbReference type="ARBA" id="ARBA00022806"/>
    </source>
</evidence>
<evidence type="ECO:0000256" key="15">
    <source>
        <dbReference type="ARBA" id="ARBA00035116"/>
    </source>
</evidence>
<feature type="domain" description="Dicer dsRNA-binding fold" evidence="23">
    <location>
        <begin position="480"/>
        <end position="575"/>
    </location>
</feature>
<feature type="domain" description="PAZ" evidence="21">
    <location>
        <begin position="737"/>
        <end position="866"/>
    </location>
</feature>
<dbReference type="PROSITE" id="PS00517">
    <property type="entry name" value="RNASE_3_1"/>
    <property type="match status" value="1"/>
</dbReference>
<dbReference type="SMART" id="SM00358">
    <property type="entry name" value="DSRM"/>
    <property type="match status" value="1"/>
</dbReference>
<feature type="region of interest" description="Disordered" evidence="18">
    <location>
        <begin position="1085"/>
        <end position="1104"/>
    </location>
</feature>
<gene>
    <name evidence="24" type="ORF">MAR_001050</name>
</gene>
<dbReference type="PANTHER" id="PTHR14950">
    <property type="entry name" value="DICER-RELATED"/>
    <property type="match status" value="1"/>
</dbReference>
<evidence type="ECO:0000256" key="16">
    <source>
        <dbReference type="PROSITE-ProRule" id="PRU00657"/>
    </source>
</evidence>
<dbReference type="PROSITE" id="PS51194">
    <property type="entry name" value="HELICASE_CTER"/>
    <property type="match status" value="1"/>
</dbReference>
<comment type="cofactor">
    <cofactor evidence="2">
        <name>Mg(2+)</name>
        <dbReference type="ChEBI" id="CHEBI:18420"/>
    </cofactor>
</comment>
<evidence type="ECO:0000259" key="20">
    <source>
        <dbReference type="PROSITE" id="PS50142"/>
    </source>
</evidence>
<keyword evidence="9" id="KW-0347">Helicase</keyword>
<dbReference type="PROSITE" id="PS51327">
    <property type="entry name" value="DICER_DSRBF"/>
    <property type="match status" value="1"/>
</dbReference>
<feature type="domain" description="DRBM" evidence="19">
    <location>
        <begin position="1696"/>
        <end position="1761"/>
    </location>
</feature>
<accession>A0ABY7FDW2</accession>
<evidence type="ECO:0000256" key="7">
    <source>
        <dbReference type="ARBA" id="ARBA00022759"/>
    </source>
</evidence>
<dbReference type="PROSITE" id="PS50137">
    <property type="entry name" value="DS_RBD"/>
    <property type="match status" value="1"/>
</dbReference>
<keyword evidence="14" id="KW-0464">Manganese</keyword>
<evidence type="ECO:0000256" key="12">
    <source>
        <dbReference type="ARBA" id="ARBA00022884"/>
    </source>
</evidence>
<dbReference type="Gene3D" id="3.30.160.380">
    <property type="entry name" value="Dicer dimerisation domain"/>
    <property type="match status" value="1"/>
</dbReference>
<protein>
    <submittedName>
        <fullName evidence="24">DICER-like protein</fullName>
    </submittedName>
</protein>
<dbReference type="SMART" id="SM00490">
    <property type="entry name" value="HELICc"/>
    <property type="match status" value="1"/>
</dbReference>
<evidence type="ECO:0000259" key="19">
    <source>
        <dbReference type="PROSITE" id="PS50137"/>
    </source>
</evidence>
<keyword evidence="11" id="KW-0460">Magnesium</keyword>
<keyword evidence="3" id="KW-0540">Nuclease</keyword>
<dbReference type="CDD" id="cd15903">
    <property type="entry name" value="Dicer_PBD"/>
    <property type="match status" value="1"/>
</dbReference>
<evidence type="ECO:0000256" key="4">
    <source>
        <dbReference type="ARBA" id="ARBA00022723"/>
    </source>
</evidence>
<dbReference type="InterPro" id="IPR005034">
    <property type="entry name" value="Dicer_dimerisation"/>
</dbReference>
<feature type="domain" description="Helicase C-terminal" evidence="22">
    <location>
        <begin position="349"/>
        <end position="499"/>
    </location>
</feature>
<evidence type="ECO:0000256" key="10">
    <source>
        <dbReference type="ARBA" id="ARBA00022840"/>
    </source>
</evidence>
<evidence type="ECO:0000256" key="6">
    <source>
        <dbReference type="ARBA" id="ARBA00022741"/>
    </source>
</evidence>
<dbReference type="InterPro" id="IPR000999">
    <property type="entry name" value="RNase_III_dom"/>
</dbReference>
<feature type="compositionally biased region" description="Acidic residues" evidence="18">
    <location>
        <begin position="291"/>
        <end position="321"/>
    </location>
</feature>
<dbReference type="Proteomes" id="UP001164746">
    <property type="component" value="Chromosome 11"/>
</dbReference>
<dbReference type="Pfam" id="PF20930">
    <property type="entry name" value="Dicer_PBD"/>
    <property type="match status" value="1"/>
</dbReference>
<feature type="compositionally biased region" description="Acidic residues" evidence="18">
    <location>
        <begin position="965"/>
        <end position="975"/>
    </location>
</feature>
<dbReference type="SUPFAM" id="SSF52540">
    <property type="entry name" value="P-loop containing nucleoside triphosphate hydrolases"/>
    <property type="match status" value="1"/>
</dbReference>
<dbReference type="PANTHER" id="PTHR14950:SF37">
    <property type="entry name" value="ENDORIBONUCLEASE DICER"/>
    <property type="match status" value="1"/>
</dbReference>
<evidence type="ECO:0000256" key="8">
    <source>
        <dbReference type="ARBA" id="ARBA00022801"/>
    </source>
</evidence>
<dbReference type="CDD" id="cd00593">
    <property type="entry name" value="RIBOc"/>
    <property type="match status" value="2"/>
</dbReference>
<evidence type="ECO:0000256" key="3">
    <source>
        <dbReference type="ARBA" id="ARBA00022722"/>
    </source>
</evidence>
<dbReference type="InterPro" id="IPR044441">
    <property type="entry name" value="DICER_DSRM"/>
</dbReference>
<evidence type="ECO:0000259" key="23">
    <source>
        <dbReference type="PROSITE" id="PS51327"/>
    </source>
</evidence>
<dbReference type="PROSITE" id="PS50142">
    <property type="entry name" value="RNASE_3_2"/>
    <property type="match status" value="2"/>
</dbReference>
<dbReference type="EMBL" id="CP111022">
    <property type="protein sequence ID" value="WAR19212.1"/>
    <property type="molecule type" value="Genomic_DNA"/>
</dbReference>
<dbReference type="SUPFAM" id="SSF54768">
    <property type="entry name" value="dsRNA-binding domain-like"/>
    <property type="match status" value="1"/>
</dbReference>
<dbReference type="InterPro" id="IPR001650">
    <property type="entry name" value="Helicase_C-like"/>
</dbReference>
<keyword evidence="6" id="KW-0547">Nucleotide-binding</keyword>
<dbReference type="SMART" id="SM00949">
    <property type="entry name" value="PAZ"/>
    <property type="match status" value="1"/>
</dbReference>
<dbReference type="Pfam" id="PF00271">
    <property type="entry name" value="Helicase_C"/>
    <property type="match status" value="1"/>
</dbReference>
<organism evidence="24 25">
    <name type="scientific">Mya arenaria</name>
    <name type="common">Soft-shell clam</name>
    <dbReference type="NCBI Taxonomy" id="6604"/>
    <lineage>
        <taxon>Eukaryota</taxon>
        <taxon>Metazoa</taxon>
        <taxon>Spiralia</taxon>
        <taxon>Lophotrochozoa</taxon>
        <taxon>Mollusca</taxon>
        <taxon>Bivalvia</taxon>
        <taxon>Autobranchia</taxon>
        <taxon>Heteroconchia</taxon>
        <taxon>Euheterodonta</taxon>
        <taxon>Imparidentia</taxon>
        <taxon>Neoheterodontei</taxon>
        <taxon>Myida</taxon>
        <taxon>Myoidea</taxon>
        <taxon>Myidae</taxon>
        <taxon>Mya</taxon>
    </lineage>
</organism>
<feature type="domain" description="RNase III" evidence="20">
    <location>
        <begin position="1251"/>
        <end position="1321"/>
    </location>
</feature>
<dbReference type="InterPro" id="IPR036085">
    <property type="entry name" value="PAZ_dom_sf"/>
</dbReference>
<dbReference type="Pfam" id="PF03368">
    <property type="entry name" value="Dicer_dimer"/>
    <property type="match status" value="1"/>
</dbReference>
<dbReference type="InterPro" id="IPR011907">
    <property type="entry name" value="RNase_III"/>
</dbReference>
<comment type="similarity">
    <text evidence="15">Belongs to the helicase family. Dicer subfamily.</text>
</comment>
<dbReference type="InterPro" id="IPR048513">
    <property type="entry name" value="Dicer_PBD"/>
</dbReference>
<dbReference type="Pfam" id="PF02170">
    <property type="entry name" value="PAZ"/>
    <property type="match status" value="1"/>
</dbReference>
<evidence type="ECO:0000256" key="18">
    <source>
        <dbReference type="SAM" id="MobiDB-lite"/>
    </source>
</evidence>
<dbReference type="Gene3D" id="3.40.50.300">
    <property type="entry name" value="P-loop containing nucleotide triphosphate hydrolases"/>
    <property type="match status" value="2"/>
</dbReference>
<dbReference type="HAMAP" id="MF_00104">
    <property type="entry name" value="RNase_III"/>
    <property type="match status" value="1"/>
</dbReference>
<keyword evidence="25" id="KW-1185">Reference proteome</keyword>
<evidence type="ECO:0000256" key="2">
    <source>
        <dbReference type="ARBA" id="ARBA00001946"/>
    </source>
</evidence>
<evidence type="ECO:0000256" key="11">
    <source>
        <dbReference type="ARBA" id="ARBA00022842"/>
    </source>
</evidence>
<evidence type="ECO:0000256" key="1">
    <source>
        <dbReference type="ARBA" id="ARBA00001936"/>
    </source>
</evidence>
<evidence type="ECO:0000313" key="24">
    <source>
        <dbReference type="EMBL" id="WAR19212.1"/>
    </source>
</evidence>
<keyword evidence="8" id="KW-0378">Hydrolase</keyword>
<dbReference type="InterPro" id="IPR036389">
    <property type="entry name" value="RNase_III_sf"/>
</dbReference>
<feature type="compositionally biased region" description="Basic and acidic residues" evidence="18">
    <location>
        <begin position="979"/>
        <end position="1003"/>
    </location>
</feature>
<keyword evidence="12 16" id="KW-0694">RNA-binding</keyword>
<evidence type="ECO:0000259" key="22">
    <source>
        <dbReference type="PROSITE" id="PS51194"/>
    </source>
</evidence>
<dbReference type="InterPro" id="IPR003100">
    <property type="entry name" value="PAZ_dom"/>
</dbReference>
<dbReference type="SMART" id="SM00535">
    <property type="entry name" value="RIBOc"/>
    <property type="match status" value="2"/>
</dbReference>
<feature type="region of interest" description="Disordered" evidence="18">
    <location>
        <begin position="926"/>
        <end position="1003"/>
    </location>
</feature>
<keyword evidence="13" id="KW-0943">RNA-mediated gene silencing</keyword>
<dbReference type="Pfam" id="PF00636">
    <property type="entry name" value="Ribonuclease_3"/>
    <property type="match status" value="2"/>
</dbReference>
<dbReference type="InterPro" id="IPR014720">
    <property type="entry name" value="dsRBD_dom"/>
</dbReference>
<evidence type="ECO:0000313" key="25">
    <source>
        <dbReference type="Proteomes" id="UP001164746"/>
    </source>
</evidence>
<dbReference type="InterPro" id="IPR027417">
    <property type="entry name" value="P-loop_NTPase"/>
</dbReference>
<dbReference type="SUPFAM" id="SSF101690">
    <property type="entry name" value="PAZ domain"/>
    <property type="match status" value="1"/>
</dbReference>
<name>A0ABY7FDW2_MYAAR</name>
<dbReference type="InterPro" id="IPR038248">
    <property type="entry name" value="Dicer_dimer_sf"/>
</dbReference>
<dbReference type="Pfam" id="PF20932">
    <property type="entry name" value="Dicer_dsRBD"/>
    <property type="match status" value="1"/>
</dbReference>
<dbReference type="Gene3D" id="2.170.260.10">
    <property type="entry name" value="paz domain"/>
    <property type="match status" value="1"/>
</dbReference>
<dbReference type="Pfam" id="PF20931">
    <property type="entry name" value="Dicer_platform"/>
    <property type="match status" value="2"/>
</dbReference>
<keyword evidence="4" id="KW-0479">Metal-binding</keyword>
<keyword evidence="10" id="KW-0067">ATP-binding</keyword>
<dbReference type="Gene3D" id="1.10.1520.10">
    <property type="entry name" value="Ribonuclease III domain"/>
    <property type="match status" value="2"/>
</dbReference>
<dbReference type="Gene3D" id="3.30.160.20">
    <property type="match status" value="1"/>
</dbReference>
<keyword evidence="17" id="KW-0175">Coiled coil</keyword>
<keyword evidence="7" id="KW-0255">Endonuclease</keyword>
<feature type="compositionally biased region" description="Basic and acidic residues" evidence="18">
    <location>
        <begin position="1085"/>
        <end position="1100"/>
    </location>
</feature>
<evidence type="ECO:0000256" key="14">
    <source>
        <dbReference type="ARBA" id="ARBA00023211"/>
    </source>
</evidence>
<feature type="domain" description="RNase III" evidence="20">
    <location>
        <begin position="1514"/>
        <end position="1671"/>
    </location>
</feature>
<evidence type="ECO:0000256" key="5">
    <source>
        <dbReference type="ARBA" id="ARBA00022737"/>
    </source>
</evidence>
<dbReference type="CDD" id="cd10843">
    <property type="entry name" value="DSRM_DICER"/>
    <property type="match status" value="1"/>
</dbReference>
<dbReference type="SUPFAM" id="SSF69065">
    <property type="entry name" value="RNase III domain-like"/>
    <property type="match status" value="2"/>
</dbReference>
<evidence type="ECO:0000256" key="17">
    <source>
        <dbReference type="SAM" id="Coils"/>
    </source>
</evidence>
<comment type="cofactor">
    <cofactor evidence="1">
        <name>Mn(2+)</name>
        <dbReference type="ChEBI" id="CHEBI:29035"/>
    </cofactor>
</comment>
<dbReference type="InterPro" id="IPR048512">
    <property type="entry name" value="Dicer_platform"/>
</dbReference>
<feature type="compositionally biased region" description="Acidic residues" evidence="18">
    <location>
        <begin position="940"/>
        <end position="956"/>
    </location>
</feature>
<feature type="coiled-coil region" evidence="17">
    <location>
        <begin position="1617"/>
        <end position="1644"/>
    </location>
</feature>
<proteinExistence type="inferred from homology"/>
<feature type="region of interest" description="Disordered" evidence="18">
    <location>
        <begin position="286"/>
        <end position="332"/>
    </location>
</feature>